<dbReference type="PROSITE" id="PS51257">
    <property type="entry name" value="PROKAR_LIPOPROTEIN"/>
    <property type="match status" value="1"/>
</dbReference>
<protein>
    <submittedName>
        <fullName evidence="3">Amidase</fullName>
    </submittedName>
</protein>
<evidence type="ECO:0000256" key="1">
    <source>
        <dbReference type="SAM" id="SignalP"/>
    </source>
</evidence>
<dbReference type="InterPro" id="IPR036928">
    <property type="entry name" value="AS_sf"/>
</dbReference>
<dbReference type="SUPFAM" id="SSF75304">
    <property type="entry name" value="Amidase signature (AS) enzymes"/>
    <property type="match status" value="1"/>
</dbReference>
<comment type="caution">
    <text evidence="3">The sequence shown here is derived from an EMBL/GenBank/DDBJ whole genome shotgun (WGS) entry which is preliminary data.</text>
</comment>
<reference evidence="4 6" key="2">
    <citation type="submission" date="2019-07" db="EMBL/GenBank/DDBJ databases">
        <title>Draft genome of two Muricauda strains isolated from deep sea.</title>
        <authorList>
            <person name="Sun C."/>
        </authorList>
    </citation>
    <scope>NUCLEOTIDE SEQUENCE [LARGE SCALE GENOMIC DNA]</scope>
    <source>
        <strain evidence="4 6">NH166</strain>
    </source>
</reference>
<dbReference type="Gene3D" id="3.90.1300.10">
    <property type="entry name" value="Amidase signature (AS) domain"/>
    <property type="match status" value="1"/>
</dbReference>
<dbReference type="GO" id="GO:0050567">
    <property type="term" value="F:glutaminyl-tRNA synthase (glutamine-hydrolyzing) activity"/>
    <property type="evidence" value="ECO:0007669"/>
    <property type="project" value="TreeGrafter"/>
</dbReference>
<sequence length="553" mass="61385">MLRNTKLPHLALLALSLFWLSCSTGKHSFTKKDVKGSEKLIGLDFSKKNIDTLYPYLERNLSGFDSLRKYPLENDVFPAVRFDPVPFGFTMPEQLNGNEWNIPDYVEIPERFDDLAFYTIPQLASLIKHQKITSTELTQFFLARLKKYQPTLQCSISITDSLALAQAKRADEEIKQGKYRGILHGIPYGTKDLMAVPGYTTTWGAEPYKNQVINQTATVIQKLEDAGAVLVAKLVSGSLARGDVWFGGKTKNPWDITQGATGSSAGSGSATSAGLVPFALGTETLGSITSPSTRNGVTGLRPTYGRVSRYGVMSLSWSMDKVGPLARNAEDCAIVFSVIQGEDKNDLTTKNMPFGVDWAKDVKSLKVAYLKKDIEKDTTDTGDNLRNALKVLKEMGIEPTEVELPEDVPYRGFDIILRAEAGAFFDELVRSGEVDLMVEQDQRSRANSLRQSRFIPAVEYLQANRQRQVLMQKMENLMKDYDVLISPSFGNDQLLATNLTGHPVIAIPTGLDKKNHPTSMTFVGKLYDEASILLLAKAFQDHSEFDELHPPGY</sequence>
<dbReference type="Proteomes" id="UP000284189">
    <property type="component" value="Unassembled WGS sequence"/>
</dbReference>
<evidence type="ECO:0000259" key="2">
    <source>
        <dbReference type="Pfam" id="PF01425"/>
    </source>
</evidence>
<evidence type="ECO:0000313" key="3">
    <source>
        <dbReference type="EMBL" id="RIV70658.1"/>
    </source>
</evidence>
<dbReference type="OrthoDB" id="9811471at2"/>
<feature type="domain" description="Amidase" evidence="2">
    <location>
        <begin position="136"/>
        <end position="533"/>
    </location>
</feature>
<gene>
    <name evidence="3" type="ORF">D2U88_09850</name>
    <name evidence="4" type="ORF">FQ019_09775</name>
</gene>
<dbReference type="InterPro" id="IPR000120">
    <property type="entry name" value="Amidase"/>
</dbReference>
<keyword evidence="6" id="KW-1185">Reference proteome</keyword>
<evidence type="ECO:0000313" key="6">
    <source>
        <dbReference type="Proteomes" id="UP000321528"/>
    </source>
</evidence>
<evidence type="ECO:0000313" key="5">
    <source>
        <dbReference type="Proteomes" id="UP000284189"/>
    </source>
</evidence>
<feature type="chain" id="PRO_5019180151" evidence="1">
    <location>
        <begin position="29"/>
        <end position="553"/>
    </location>
</feature>
<keyword evidence="1" id="KW-0732">Signal</keyword>
<dbReference type="InterPro" id="IPR023631">
    <property type="entry name" value="Amidase_dom"/>
</dbReference>
<dbReference type="AlphaFoldDB" id="A0A418N700"/>
<evidence type="ECO:0000313" key="4">
    <source>
        <dbReference type="EMBL" id="TXK02095.1"/>
    </source>
</evidence>
<dbReference type="EMBL" id="QXFJ01000023">
    <property type="protein sequence ID" value="RIV70658.1"/>
    <property type="molecule type" value="Genomic_DNA"/>
</dbReference>
<feature type="signal peptide" evidence="1">
    <location>
        <begin position="1"/>
        <end position="28"/>
    </location>
</feature>
<dbReference type="PANTHER" id="PTHR11895:SF73">
    <property type="entry name" value="AMIDASE FAMILY PROTEIN"/>
    <property type="match status" value="1"/>
</dbReference>
<dbReference type="EMBL" id="VNWL01000022">
    <property type="protein sequence ID" value="TXK02095.1"/>
    <property type="molecule type" value="Genomic_DNA"/>
</dbReference>
<reference evidence="3 5" key="1">
    <citation type="submission" date="2018-08" db="EMBL/GenBank/DDBJ databases">
        <title>Proposal of Muricauda 72 sp.nov. and Muricauda NH166 sp.nov., isolated from seawater.</title>
        <authorList>
            <person name="Cheng H."/>
            <person name="Wu Y.-H."/>
            <person name="Guo L.-L."/>
            <person name="Xu X.-W."/>
        </authorList>
    </citation>
    <scope>NUCLEOTIDE SEQUENCE [LARGE SCALE GENOMIC DNA]</scope>
    <source>
        <strain evidence="3 5">NH166</strain>
    </source>
</reference>
<dbReference type="Proteomes" id="UP000321528">
    <property type="component" value="Unassembled WGS sequence"/>
</dbReference>
<name>A0A418N700_9FLAO</name>
<dbReference type="Pfam" id="PF01425">
    <property type="entry name" value="Amidase"/>
    <property type="match status" value="1"/>
</dbReference>
<proteinExistence type="predicted"/>
<organism evidence="3 5">
    <name type="scientific">Flagellimonas aequoris</name>
    <dbReference type="NCBI Taxonomy" id="2306997"/>
    <lineage>
        <taxon>Bacteria</taxon>
        <taxon>Pseudomonadati</taxon>
        <taxon>Bacteroidota</taxon>
        <taxon>Flavobacteriia</taxon>
        <taxon>Flavobacteriales</taxon>
        <taxon>Flavobacteriaceae</taxon>
        <taxon>Flagellimonas</taxon>
    </lineage>
</organism>
<accession>A0A418N700</accession>
<dbReference type="RefSeq" id="WP_119640335.1">
    <property type="nucleotide sequence ID" value="NZ_QXFJ01000023.1"/>
</dbReference>
<dbReference type="PANTHER" id="PTHR11895">
    <property type="entry name" value="TRANSAMIDASE"/>
    <property type="match status" value="1"/>
</dbReference>